<protein>
    <submittedName>
        <fullName evidence="8">DUF4433 domain-containing protein</fullName>
    </submittedName>
</protein>
<comment type="caution">
    <text evidence="8">The sequence shown here is derived from an EMBL/GenBank/DDBJ whole genome shotgun (WGS) entry which is preliminary data.</text>
</comment>
<comment type="similarity">
    <text evidence="6">Belongs to the DarT ADP-ribosyltransferase family.</text>
</comment>
<dbReference type="Proteomes" id="UP000824260">
    <property type="component" value="Unassembled WGS sequence"/>
</dbReference>
<evidence type="ECO:0000313" key="8">
    <source>
        <dbReference type="EMBL" id="HIQ84128.1"/>
    </source>
</evidence>
<reference evidence="8" key="1">
    <citation type="submission" date="2020-10" db="EMBL/GenBank/DDBJ databases">
        <authorList>
            <person name="Gilroy R."/>
        </authorList>
    </citation>
    <scope>NUCLEOTIDE SEQUENCE</scope>
    <source>
        <strain evidence="8">ChiSjej6B24-2974</strain>
    </source>
</reference>
<dbReference type="GO" id="GO:0016757">
    <property type="term" value="F:glycosyltransferase activity"/>
    <property type="evidence" value="ECO:0007669"/>
    <property type="project" value="UniProtKB-KW"/>
</dbReference>
<keyword evidence="5 6" id="KW-0238">DNA-binding</keyword>
<dbReference type="InterPro" id="IPR029494">
    <property type="entry name" value="DarT"/>
</dbReference>
<evidence type="ECO:0000256" key="3">
    <source>
        <dbReference type="ARBA" id="ARBA00022679"/>
    </source>
</evidence>
<evidence type="ECO:0000313" key="9">
    <source>
        <dbReference type="Proteomes" id="UP000824260"/>
    </source>
</evidence>
<gene>
    <name evidence="8" type="ORF">IAA52_13645</name>
</gene>
<dbReference type="Pfam" id="PF14487">
    <property type="entry name" value="DarT"/>
    <property type="match status" value="1"/>
</dbReference>
<reference evidence="8" key="2">
    <citation type="journal article" date="2021" name="PeerJ">
        <title>Extensive microbial diversity within the chicken gut microbiome revealed by metagenomics and culture.</title>
        <authorList>
            <person name="Gilroy R."/>
            <person name="Ravi A."/>
            <person name="Getino M."/>
            <person name="Pursley I."/>
            <person name="Horton D.L."/>
            <person name="Alikhan N.F."/>
            <person name="Baker D."/>
            <person name="Gharbi K."/>
            <person name="Hall N."/>
            <person name="Watson M."/>
            <person name="Adriaenssens E.M."/>
            <person name="Foster-Nyarko E."/>
            <person name="Jarju S."/>
            <person name="Secka A."/>
            <person name="Antonio M."/>
            <person name="Oren A."/>
            <person name="Chaudhuri R.R."/>
            <person name="La Ragione R."/>
            <person name="Hildebrand F."/>
            <person name="Pallen M.J."/>
        </authorList>
    </citation>
    <scope>NUCLEOTIDE SEQUENCE</scope>
    <source>
        <strain evidence="8">ChiSjej6B24-2974</strain>
    </source>
</reference>
<keyword evidence="1 6" id="KW-1277">Toxin-antitoxin system</keyword>
<dbReference type="GO" id="GO:0016779">
    <property type="term" value="F:nucleotidyltransferase activity"/>
    <property type="evidence" value="ECO:0007669"/>
    <property type="project" value="UniProtKB-KW"/>
</dbReference>
<feature type="domain" description="DarT" evidence="7">
    <location>
        <begin position="21"/>
        <end position="225"/>
    </location>
</feature>
<evidence type="ECO:0000259" key="7">
    <source>
        <dbReference type="PROSITE" id="PS52018"/>
    </source>
</evidence>
<keyword evidence="2" id="KW-0328">Glycosyltransferase</keyword>
<name>A0A9D1CXW5_9FIRM</name>
<sequence length="336" mass="38829">MTYEDVIRKNCESYSPSWWPKFAYHYTDVTNAVSILSSGYLYSRMQAEKLGVMKNENASRQVIDMTEASTTSFARFYFRPLTPTQYHNEGYKHVDIRYQGDKEANVPVPVFLLFDLGTLLNMENTRFSALGQAGHGNPTYQGVEAFARLPFDKIYSDGYCDQDTLQYRHAEILYPEGFRIDQALKGVFCRNTCERSTLLNILKERSWDTFSRYKDRIRVARDKTYYRNGLFVESALFHDGIFSFAFSEAPAKNAYARKYAKGILSPITMCFLFTWSNSERIIAERMIEIEIDYIKSRQLGFRMQAFDGATLLKSTVTIDHQILCVAEQSLLNGEII</sequence>
<dbReference type="GO" id="GO:0003677">
    <property type="term" value="F:DNA binding"/>
    <property type="evidence" value="ECO:0007669"/>
    <property type="project" value="UniProtKB-UniRule"/>
</dbReference>
<comment type="caution">
    <text evidence="6">Lacks conserved residue(s) required for the propagation of feature annotation.</text>
</comment>
<evidence type="ECO:0000256" key="5">
    <source>
        <dbReference type="ARBA" id="ARBA00023125"/>
    </source>
</evidence>
<dbReference type="AlphaFoldDB" id="A0A9D1CXW5"/>
<evidence type="ECO:0000256" key="4">
    <source>
        <dbReference type="ARBA" id="ARBA00022695"/>
    </source>
</evidence>
<dbReference type="PROSITE" id="PS52018">
    <property type="entry name" value="DART"/>
    <property type="match status" value="1"/>
</dbReference>
<keyword evidence="4" id="KW-0548">Nucleotidyltransferase</keyword>
<evidence type="ECO:0000256" key="1">
    <source>
        <dbReference type="ARBA" id="ARBA00022649"/>
    </source>
</evidence>
<evidence type="ECO:0000256" key="2">
    <source>
        <dbReference type="ARBA" id="ARBA00022676"/>
    </source>
</evidence>
<dbReference type="EMBL" id="DVFZ01000128">
    <property type="protein sequence ID" value="HIQ84128.1"/>
    <property type="molecule type" value="Genomic_DNA"/>
</dbReference>
<proteinExistence type="inferred from homology"/>
<keyword evidence="3" id="KW-0808">Transferase</keyword>
<accession>A0A9D1CXW5</accession>
<organism evidence="8 9">
    <name type="scientific">Candidatus Pullichristensenella stercorigallinarum</name>
    <dbReference type="NCBI Taxonomy" id="2840909"/>
    <lineage>
        <taxon>Bacteria</taxon>
        <taxon>Bacillati</taxon>
        <taxon>Bacillota</taxon>
        <taxon>Clostridia</taxon>
        <taxon>Candidatus Pullichristensenella</taxon>
    </lineage>
</organism>
<evidence type="ECO:0000256" key="6">
    <source>
        <dbReference type="PROSITE-ProRule" id="PRU01362"/>
    </source>
</evidence>